<organism evidence="2 3">
    <name type="scientific">Aureispira anguillae</name>
    <dbReference type="NCBI Taxonomy" id="2864201"/>
    <lineage>
        <taxon>Bacteria</taxon>
        <taxon>Pseudomonadati</taxon>
        <taxon>Bacteroidota</taxon>
        <taxon>Saprospiria</taxon>
        <taxon>Saprospirales</taxon>
        <taxon>Saprospiraceae</taxon>
        <taxon>Aureispira</taxon>
    </lineage>
</organism>
<name>A0A915YFZ3_9BACT</name>
<evidence type="ECO:0000313" key="3">
    <source>
        <dbReference type="Proteomes" id="UP001060919"/>
    </source>
</evidence>
<reference evidence="2" key="1">
    <citation type="submission" date="2022-09" db="EMBL/GenBank/DDBJ databases">
        <title>Aureispira anguillicida sp. nov., isolated from Leptocephalus of Japanese eel Anguilla japonica.</title>
        <authorList>
            <person name="Yuasa K."/>
            <person name="Mekata T."/>
            <person name="Ikunari K."/>
        </authorList>
    </citation>
    <scope>NUCLEOTIDE SEQUENCE</scope>
    <source>
        <strain evidence="2">EL160426</strain>
    </source>
</reference>
<feature type="signal peptide" evidence="1">
    <location>
        <begin position="1"/>
        <end position="19"/>
    </location>
</feature>
<dbReference type="AlphaFoldDB" id="A0A915YFZ3"/>
<dbReference type="EMBL" id="AP026867">
    <property type="protein sequence ID" value="BDS12273.1"/>
    <property type="molecule type" value="Genomic_DNA"/>
</dbReference>
<keyword evidence="1" id="KW-0732">Signal</keyword>
<proteinExistence type="predicted"/>
<feature type="chain" id="PRO_5037839016" evidence="1">
    <location>
        <begin position="20"/>
        <end position="312"/>
    </location>
</feature>
<accession>A0A915YFZ3</accession>
<evidence type="ECO:0000256" key="1">
    <source>
        <dbReference type="SAM" id="SignalP"/>
    </source>
</evidence>
<evidence type="ECO:0000313" key="2">
    <source>
        <dbReference type="EMBL" id="BDS12273.1"/>
    </source>
</evidence>
<keyword evidence="3" id="KW-1185">Reference proteome</keyword>
<dbReference type="Proteomes" id="UP001060919">
    <property type="component" value="Chromosome"/>
</dbReference>
<protein>
    <submittedName>
        <fullName evidence="2">Uncharacterized protein</fullName>
    </submittedName>
</protein>
<dbReference type="KEGG" id="aup:AsAng_0029920"/>
<gene>
    <name evidence="2" type="ORF">AsAng_0029920</name>
</gene>
<sequence>MKKYLLLLLSLPLSFCSYAIDSDVDTTLIIESEATMRGLLVDILTNKELSIRQESSQKLEKIMEKTLSQKGAFEYDFSNLEGVSLVQPEDKSFKIFTWQLYLDKDHYQYRGFIQTKENKVYKLQDKSDDMRTVEFSILKPENWYGALYYNLKEFKSDGQKMYLLFGFDAYDFYNRRKLLDVLYFDSSGRPRFGKTVLEMKDGFGRKRKVKRFVMEYSSSVNVTLNYSEEQEMVVYDHLIYGSPIKSAGPSNVPDGSYSGLKLSKDGTWEFVDKVHKDDPANVLVDATSYERILQNEKAKSKTKKKDLFGRRK</sequence>
<dbReference type="RefSeq" id="WP_264793369.1">
    <property type="nucleotide sequence ID" value="NZ_AP026867.1"/>
</dbReference>